<evidence type="ECO:0000313" key="2">
    <source>
        <dbReference type="Proteomes" id="UP000608513"/>
    </source>
</evidence>
<keyword evidence="2" id="KW-1185">Reference proteome</keyword>
<dbReference type="EMBL" id="JACORT010000007">
    <property type="protein sequence ID" value="MBC5784631.1"/>
    <property type="molecule type" value="Genomic_DNA"/>
</dbReference>
<reference evidence="1" key="1">
    <citation type="submission" date="2020-08" db="EMBL/GenBank/DDBJ databases">
        <title>Ramlibacter sp. USB13 16S ribosomal RNA gene genome sequencing and assembly.</title>
        <authorList>
            <person name="Kang M."/>
        </authorList>
    </citation>
    <scope>NUCLEOTIDE SEQUENCE</scope>
    <source>
        <strain evidence="1">USB13</strain>
    </source>
</reference>
<dbReference type="Proteomes" id="UP000608513">
    <property type="component" value="Unassembled WGS sequence"/>
</dbReference>
<gene>
    <name evidence="1" type="ORF">H8N03_16910</name>
</gene>
<accession>A0A923SC61</accession>
<name>A0A923SC61_9BURK</name>
<organism evidence="1 2">
    <name type="scientific">Ramlibacter cellulosilyticus</name>
    <dbReference type="NCBI Taxonomy" id="2764187"/>
    <lineage>
        <taxon>Bacteria</taxon>
        <taxon>Pseudomonadati</taxon>
        <taxon>Pseudomonadota</taxon>
        <taxon>Betaproteobacteria</taxon>
        <taxon>Burkholderiales</taxon>
        <taxon>Comamonadaceae</taxon>
        <taxon>Ramlibacter</taxon>
    </lineage>
</organism>
<evidence type="ECO:0008006" key="3">
    <source>
        <dbReference type="Google" id="ProtNLM"/>
    </source>
</evidence>
<sequence>MISGAEPRALKSRLLADLEHAMGAGHPLQASAVAILVGTGTSSLMQQALGSAPRGAPGSDERLQRYLRNVVRVLCVAERHFGDLQAALHWYHEDRGPHGKRPTPQAFVAAGLMEEACRHLLRAPP</sequence>
<protein>
    <recommendedName>
        <fullName evidence="3">DUF2384 domain-containing protein</fullName>
    </recommendedName>
</protein>
<proteinExistence type="predicted"/>
<dbReference type="AlphaFoldDB" id="A0A923SC61"/>
<comment type="caution">
    <text evidence="1">The sequence shown here is derived from an EMBL/GenBank/DDBJ whole genome shotgun (WGS) entry which is preliminary data.</text>
</comment>
<evidence type="ECO:0000313" key="1">
    <source>
        <dbReference type="EMBL" id="MBC5784631.1"/>
    </source>
</evidence>
<dbReference type="RefSeq" id="WP_187077377.1">
    <property type="nucleotide sequence ID" value="NZ_JACORT010000007.1"/>
</dbReference>